<keyword evidence="3" id="KW-1185">Reference proteome</keyword>
<reference evidence="3" key="1">
    <citation type="journal article" date="2019" name="Int. J. Syst. Evol. Microbiol.">
        <title>The Global Catalogue of Microorganisms (GCM) 10K type strain sequencing project: providing services to taxonomists for standard genome sequencing and annotation.</title>
        <authorList>
            <consortium name="The Broad Institute Genomics Platform"/>
            <consortium name="The Broad Institute Genome Sequencing Center for Infectious Disease"/>
            <person name="Wu L."/>
            <person name="Ma J."/>
        </authorList>
    </citation>
    <scope>NUCLEOTIDE SEQUENCE [LARGE SCALE GENOMIC DNA]</scope>
    <source>
        <strain evidence="3">JCM 17924</strain>
    </source>
</reference>
<dbReference type="RefSeq" id="WP_345225373.1">
    <property type="nucleotide sequence ID" value="NZ_BAABHA010000010.1"/>
</dbReference>
<sequence length="350" mass="37582">MEPADFTPQPEESGAEPSSFKTWLTTTQRGCVVLAVVPTAVLCAGLTALSTNAFRQYGMMLFMASPFICGMAASTIFTALNPQKAGSNFRVAGGVTVVLAVLTTLALLVFSALEGVICVLMAAPFALLMGAVGSVFGQFLGATLGQGSRMSVLATVVVLYPVGQHYEAANQAPAAPHEVVTQVHIKAAPAAVWQVITQPVQYPAKVGPLFKAGVAYPTRTALKPAANGQRVLECTYSQGKARLPITVWKPSQELQFTVPETPAPMKELSPYPRIHAPHLHGYFQVESGTFRLLAQPDGSTLLEGRTVYLHSMGPRAYWQLWSDYLLDDMHARVLHAIKTQAEHAPAQPRL</sequence>
<feature type="transmembrane region" description="Helical" evidence="1">
    <location>
        <begin position="92"/>
        <end position="113"/>
    </location>
</feature>
<dbReference type="InterPro" id="IPR023393">
    <property type="entry name" value="START-like_dom_sf"/>
</dbReference>
<keyword evidence="1" id="KW-1133">Transmembrane helix</keyword>
<feature type="transmembrane region" description="Helical" evidence="1">
    <location>
        <begin position="119"/>
        <end position="140"/>
    </location>
</feature>
<dbReference type="Gene3D" id="3.30.530.20">
    <property type="match status" value="1"/>
</dbReference>
<feature type="transmembrane region" description="Helical" evidence="1">
    <location>
        <begin position="31"/>
        <end position="51"/>
    </location>
</feature>
<dbReference type="SUPFAM" id="SSF55961">
    <property type="entry name" value="Bet v1-like"/>
    <property type="match status" value="1"/>
</dbReference>
<evidence type="ECO:0000313" key="2">
    <source>
        <dbReference type="EMBL" id="GAA4385512.1"/>
    </source>
</evidence>
<evidence type="ECO:0008006" key="4">
    <source>
        <dbReference type="Google" id="ProtNLM"/>
    </source>
</evidence>
<comment type="caution">
    <text evidence="2">The sequence shown here is derived from an EMBL/GenBank/DDBJ whole genome shotgun (WGS) entry which is preliminary data.</text>
</comment>
<organism evidence="2 3">
    <name type="scientific">Hymenobacter koreensis</name>
    <dbReference type="NCBI Taxonomy" id="1084523"/>
    <lineage>
        <taxon>Bacteria</taxon>
        <taxon>Pseudomonadati</taxon>
        <taxon>Bacteroidota</taxon>
        <taxon>Cytophagia</taxon>
        <taxon>Cytophagales</taxon>
        <taxon>Hymenobacteraceae</taxon>
        <taxon>Hymenobacter</taxon>
    </lineage>
</organism>
<proteinExistence type="predicted"/>
<accession>A0ABP8J5J8</accession>
<name>A0ABP8J5J8_9BACT</name>
<keyword evidence="1" id="KW-0472">Membrane</keyword>
<feature type="transmembrane region" description="Helical" evidence="1">
    <location>
        <begin position="57"/>
        <end position="80"/>
    </location>
</feature>
<evidence type="ECO:0000256" key="1">
    <source>
        <dbReference type="SAM" id="Phobius"/>
    </source>
</evidence>
<evidence type="ECO:0000313" key="3">
    <source>
        <dbReference type="Proteomes" id="UP001500454"/>
    </source>
</evidence>
<protein>
    <recommendedName>
        <fullName evidence="4">SRPBCC family protein</fullName>
    </recommendedName>
</protein>
<dbReference type="EMBL" id="BAABHA010000010">
    <property type="protein sequence ID" value="GAA4385512.1"/>
    <property type="molecule type" value="Genomic_DNA"/>
</dbReference>
<gene>
    <name evidence="2" type="ORF">GCM10023186_28940</name>
</gene>
<dbReference type="Proteomes" id="UP001500454">
    <property type="component" value="Unassembled WGS sequence"/>
</dbReference>
<keyword evidence="1" id="KW-0812">Transmembrane</keyword>